<dbReference type="InterPro" id="IPR017455">
    <property type="entry name" value="Znf_FYVE-rel"/>
</dbReference>
<dbReference type="OrthoDB" id="60781at2759"/>
<protein>
    <recommendedName>
        <fullName evidence="8">FYVE-type domain-containing protein</fullName>
    </recommendedName>
</protein>
<dbReference type="Gene3D" id="3.30.530.20">
    <property type="match status" value="1"/>
</dbReference>
<dbReference type="AlphaFoldDB" id="A0A024TK32"/>
<evidence type="ECO:0000256" key="4">
    <source>
        <dbReference type="PROSITE-ProRule" id="PRU00091"/>
    </source>
</evidence>
<dbReference type="VEuPathDB" id="FungiDB:H310_12481"/>
<evidence type="ECO:0008006" key="8">
    <source>
        <dbReference type="Google" id="ProtNLM"/>
    </source>
</evidence>
<dbReference type="SMART" id="SM00064">
    <property type="entry name" value="FYVE"/>
    <property type="match status" value="1"/>
</dbReference>
<dbReference type="EMBL" id="KI913990">
    <property type="protein sequence ID" value="ETV93717.1"/>
    <property type="molecule type" value="Genomic_DNA"/>
</dbReference>
<keyword evidence="3" id="KW-0862">Zinc</keyword>
<keyword evidence="2 4" id="KW-0863">Zinc-finger</keyword>
<dbReference type="RefSeq" id="XP_008877758.1">
    <property type="nucleotide sequence ID" value="XM_008879536.1"/>
</dbReference>
<dbReference type="InterPro" id="IPR052727">
    <property type="entry name" value="Rab4/Rab5_effector"/>
</dbReference>
<dbReference type="GO" id="GO:0008289">
    <property type="term" value="F:lipid binding"/>
    <property type="evidence" value="ECO:0007669"/>
    <property type="project" value="InterPro"/>
</dbReference>
<dbReference type="SUPFAM" id="SSF55961">
    <property type="entry name" value="Bet v1-like"/>
    <property type="match status" value="1"/>
</dbReference>
<dbReference type="InterPro" id="IPR002913">
    <property type="entry name" value="START_lipid-bd_dom"/>
</dbReference>
<keyword evidence="1" id="KW-0479">Metal-binding</keyword>
<gene>
    <name evidence="7" type="ORF">H310_12481</name>
</gene>
<dbReference type="InterPro" id="IPR023393">
    <property type="entry name" value="START-like_dom_sf"/>
</dbReference>
<reference evidence="7" key="1">
    <citation type="submission" date="2013-12" db="EMBL/GenBank/DDBJ databases">
        <title>The Genome Sequence of Aphanomyces invadans NJM9701.</title>
        <authorList>
            <consortium name="The Broad Institute Genomics Platform"/>
            <person name="Russ C."/>
            <person name="Tyler B."/>
            <person name="van West P."/>
            <person name="Dieguez-Uribeondo J."/>
            <person name="Young S.K."/>
            <person name="Zeng Q."/>
            <person name="Gargeya S."/>
            <person name="Fitzgerald M."/>
            <person name="Abouelleil A."/>
            <person name="Alvarado L."/>
            <person name="Chapman S.B."/>
            <person name="Gainer-Dewar J."/>
            <person name="Goldberg J."/>
            <person name="Griggs A."/>
            <person name="Gujja S."/>
            <person name="Hansen M."/>
            <person name="Howarth C."/>
            <person name="Imamovic A."/>
            <person name="Ireland A."/>
            <person name="Larimer J."/>
            <person name="McCowan C."/>
            <person name="Murphy C."/>
            <person name="Pearson M."/>
            <person name="Poon T.W."/>
            <person name="Priest M."/>
            <person name="Roberts A."/>
            <person name="Saif S."/>
            <person name="Shea T."/>
            <person name="Sykes S."/>
            <person name="Wortman J."/>
            <person name="Nusbaum C."/>
            <person name="Birren B."/>
        </authorList>
    </citation>
    <scope>NUCLEOTIDE SEQUENCE [LARGE SCALE GENOMIC DNA]</scope>
    <source>
        <strain evidence="7">NJM9701</strain>
    </source>
</reference>
<dbReference type="PROSITE" id="PS50848">
    <property type="entry name" value="START"/>
    <property type="match status" value="1"/>
</dbReference>
<organism evidence="7">
    <name type="scientific">Aphanomyces invadans</name>
    <dbReference type="NCBI Taxonomy" id="157072"/>
    <lineage>
        <taxon>Eukaryota</taxon>
        <taxon>Sar</taxon>
        <taxon>Stramenopiles</taxon>
        <taxon>Oomycota</taxon>
        <taxon>Saprolegniomycetes</taxon>
        <taxon>Saprolegniales</taxon>
        <taxon>Verrucalvaceae</taxon>
        <taxon>Aphanomyces</taxon>
    </lineage>
</organism>
<accession>A0A024TK32</accession>
<evidence type="ECO:0000259" key="6">
    <source>
        <dbReference type="PROSITE" id="PS50848"/>
    </source>
</evidence>
<dbReference type="InterPro" id="IPR000306">
    <property type="entry name" value="Znf_FYVE"/>
</dbReference>
<dbReference type="PROSITE" id="PS50178">
    <property type="entry name" value="ZF_FYVE"/>
    <property type="match status" value="1"/>
</dbReference>
<evidence type="ECO:0000256" key="2">
    <source>
        <dbReference type="ARBA" id="ARBA00022771"/>
    </source>
</evidence>
<dbReference type="Gene3D" id="3.30.40.10">
    <property type="entry name" value="Zinc/RING finger domain, C3HC4 (zinc finger)"/>
    <property type="match status" value="1"/>
</dbReference>
<evidence type="ECO:0000256" key="1">
    <source>
        <dbReference type="ARBA" id="ARBA00022723"/>
    </source>
</evidence>
<feature type="domain" description="FYVE-type" evidence="5">
    <location>
        <begin position="287"/>
        <end position="342"/>
    </location>
</feature>
<dbReference type="PANTHER" id="PTHR13510">
    <property type="entry name" value="FYVE-FINGER-CONTAINING RAB5 EFFECTOR PROTEIN RABENOSYN-5-RELATED"/>
    <property type="match status" value="1"/>
</dbReference>
<evidence type="ECO:0000313" key="7">
    <source>
        <dbReference type="EMBL" id="ETV93717.1"/>
    </source>
</evidence>
<dbReference type="GO" id="GO:0008270">
    <property type="term" value="F:zinc ion binding"/>
    <property type="evidence" value="ECO:0007669"/>
    <property type="project" value="UniProtKB-KW"/>
</dbReference>
<dbReference type="PANTHER" id="PTHR13510:SF44">
    <property type="entry name" value="RABENOSYN-5"/>
    <property type="match status" value="1"/>
</dbReference>
<sequence length="403" mass="45970">MASPSAPCLVPHPPRRSSLLQRNSSSLRLPCNDPRAALPLPALTMDTPSLSKSDIESLLEQSGANFTALQTRCLGRDDRWSLLAHSRKVHVTSCESTELAGVSVLSSAKIYATLDEVVALQDNATLSIQHFSETIEESKVLYVLKENAEDCVVVRWQDLTFGIPIQNRDVVVLETQREFYCPDGRKAFGFAQHSIALPCCHDLYETYQLVRASMHRSGMLFFESDVDGQLDVYFHTEMDLKGSIPLWLSTHLLRQRACRELETLSTTLHERRLTKRIQYQYVITVPKADRTHCCYCLYPFCSWRRKCNCKVCGEVFCWKCTQFWRLESQERRVCVGCASDFTSDPTVQRRPYYLDSTIQSTIRAWTVDDLSFRSSRSLPHPATSRIDVGDQNVQDEVHACLIR</sequence>
<dbReference type="InterPro" id="IPR013083">
    <property type="entry name" value="Znf_RING/FYVE/PHD"/>
</dbReference>
<dbReference type="Pfam" id="PF01852">
    <property type="entry name" value="START"/>
    <property type="match status" value="1"/>
</dbReference>
<proteinExistence type="predicted"/>
<dbReference type="GeneID" id="20089531"/>
<evidence type="ECO:0000259" key="5">
    <source>
        <dbReference type="PROSITE" id="PS50178"/>
    </source>
</evidence>
<dbReference type="SUPFAM" id="SSF57903">
    <property type="entry name" value="FYVE/PHD zinc finger"/>
    <property type="match status" value="1"/>
</dbReference>
<name>A0A024TK32_9STRA</name>
<feature type="domain" description="START" evidence="6">
    <location>
        <begin position="51"/>
        <end position="273"/>
    </location>
</feature>
<dbReference type="InterPro" id="IPR011011">
    <property type="entry name" value="Znf_FYVE_PHD"/>
</dbReference>
<evidence type="ECO:0000256" key="3">
    <source>
        <dbReference type="ARBA" id="ARBA00022833"/>
    </source>
</evidence>